<dbReference type="Gene3D" id="3.90.650.10">
    <property type="entry name" value="PurM-like C-terminal domain"/>
    <property type="match status" value="1"/>
</dbReference>
<comment type="similarity">
    <text evidence="1">Belongs to the HypE family.</text>
</comment>
<feature type="domain" description="PurM-like C-terminal" evidence="3">
    <location>
        <begin position="163"/>
        <end position="310"/>
    </location>
</feature>
<evidence type="ECO:0000259" key="3">
    <source>
        <dbReference type="Pfam" id="PF02769"/>
    </source>
</evidence>
<dbReference type="PANTHER" id="PTHR30303">
    <property type="entry name" value="HYDROGENASE ISOENZYMES FORMATION PROTEIN HYPE"/>
    <property type="match status" value="1"/>
</dbReference>
<dbReference type="SUPFAM" id="SSF55326">
    <property type="entry name" value="PurM N-terminal domain-like"/>
    <property type="match status" value="1"/>
</dbReference>
<dbReference type="AlphaFoldDB" id="A0A9D1NZD6"/>
<dbReference type="InterPro" id="IPR010918">
    <property type="entry name" value="PurM-like_C_dom"/>
</dbReference>
<dbReference type="InterPro" id="IPR036676">
    <property type="entry name" value="PurM-like_C_sf"/>
</dbReference>
<dbReference type="PANTHER" id="PTHR30303:SF4">
    <property type="entry name" value="HYDROGENASE EXPRESSION_FORMATION PROTEIN HYPE"/>
    <property type="match status" value="1"/>
</dbReference>
<proteinExistence type="inferred from homology"/>
<reference evidence="4" key="2">
    <citation type="journal article" date="2021" name="PeerJ">
        <title>Extensive microbial diversity within the chicken gut microbiome revealed by metagenomics and culture.</title>
        <authorList>
            <person name="Gilroy R."/>
            <person name="Ravi A."/>
            <person name="Getino M."/>
            <person name="Pursley I."/>
            <person name="Horton D.L."/>
            <person name="Alikhan N.F."/>
            <person name="Baker D."/>
            <person name="Gharbi K."/>
            <person name="Hall N."/>
            <person name="Watson M."/>
            <person name="Adriaenssens E.M."/>
            <person name="Foster-Nyarko E."/>
            <person name="Jarju S."/>
            <person name="Secka A."/>
            <person name="Antonio M."/>
            <person name="Oren A."/>
            <person name="Chaudhuri R.R."/>
            <person name="La Ragione R."/>
            <person name="Hildebrand F."/>
            <person name="Pallen M.J."/>
        </authorList>
    </citation>
    <scope>NUCLEOTIDE SEQUENCE</scope>
    <source>
        <strain evidence="4">ChiBcec6-7307</strain>
    </source>
</reference>
<sequence length="343" mass="37755">MKIGKISDTVLNRSILRPLRQAGAAGDSAVFGEDCAVFAPGSESFPAKMACSTVTGTVGGPFDRTMEMLFSQVLLNLYTAGARCRHLFLDFLLPEGQEEEKLKKQMEQAAKLCRRYEIKAEGGHTEVSRAVSRTVITLTGLGVPEPGEKGAVPKRESLSRGMELVMAGWTGAAGTAVLASDMRDELLERYPEALLEAAVEMGNPDRILEAARARNHFGVSVMHDVSQGGVFAALWEMAERAGAGLEVDLKKIPIRQETIEICEYFDLNPYQLFGQGALLLGTERGAELAEKLESLSVEAAVIGRFTKERRRIIRNGEEIRYLDRPAQDELWRLAGEREARRQL</sequence>
<organism evidence="4 5">
    <name type="scientific">Candidatus Merdiplasma excrementigallinarum</name>
    <dbReference type="NCBI Taxonomy" id="2840864"/>
    <lineage>
        <taxon>Bacteria</taxon>
        <taxon>Bacillati</taxon>
        <taxon>Bacillota</taxon>
        <taxon>Clostridia</taxon>
        <taxon>Lachnospirales</taxon>
        <taxon>Lachnospiraceae</taxon>
        <taxon>Lachnospiraceae incertae sedis</taxon>
        <taxon>Candidatus Merdiplasma</taxon>
    </lineage>
</organism>
<dbReference type="InterPro" id="IPR011854">
    <property type="entry name" value="HypE"/>
</dbReference>
<dbReference type="Pfam" id="PF02769">
    <property type="entry name" value="AIRS_C"/>
    <property type="match status" value="1"/>
</dbReference>
<protein>
    <submittedName>
        <fullName evidence="4">Hydrogenase maturation factor</fullName>
    </submittedName>
</protein>
<dbReference type="Pfam" id="PF00586">
    <property type="entry name" value="AIRS"/>
    <property type="match status" value="1"/>
</dbReference>
<accession>A0A9D1NZD6</accession>
<comment type="caution">
    <text evidence="4">The sequence shown here is derived from an EMBL/GenBank/DDBJ whole genome shotgun (WGS) entry which is preliminary data.</text>
</comment>
<evidence type="ECO:0000259" key="2">
    <source>
        <dbReference type="Pfam" id="PF00586"/>
    </source>
</evidence>
<feature type="domain" description="PurM-like N-terminal" evidence="2">
    <location>
        <begin position="67"/>
        <end position="143"/>
    </location>
</feature>
<evidence type="ECO:0000256" key="1">
    <source>
        <dbReference type="ARBA" id="ARBA00006243"/>
    </source>
</evidence>
<evidence type="ECO:0000313" key="4">
    <source>
        <dbReference type="EMBL" id="HIV23624.1"/>
    </source>
</evidence>
<dbReference type="SUPFAM" id="SSF56042">
    <property type="entry name" value="PurM C-terminal domain-like"/>
    <property type="match status" value="1"/>
</dbReference>
<dbReference type="GO" id="GO:0051604">
    <property type="term" value="P:protein maturation"/>
    <property type="evidence" value="ECO:0007669"/>
    <property type="project" value="TreeGrafter"/>
</dbReference>
<dbReference type="EMBL" id="DVOS01000057">
    <property type="protein sequence ID" value="HIV23624.1"/>
    <property type="molecule type" value="Genomic_DNA"/>
</dbReference>
<dbReference type="InterPro" id="IPR016188">
    <property type="entry name" value="PurM-like_N"/>
</dbReference>
<evidence type="ECO:0000313" key="5">
    <source>
        <dbReference type="Proteomes" id="UP000886889"/>
    </source>
</evidence>
<dbReference type="InterPro" id="IPR036921">
    <property type="entry name" value="PurM-like_N_sf"/>
</dbReference>
<dbReference type="Gene3D" id="3.30.1330.10">
    <property type="entry name" value="PurM-like, N-terminal domain"/>
    <property type="match status" value="1"/>
</dbReference>
<dbReference type="Proteomes" id="UP000886889">
    <property type="component" value="Unassembled WGS sequence"/>
</dbReference>
<gene>
    <name evidence="4" type="ORF">IAC80_06760</name>
</gene>
<reference evidence="4" key="1">
    <citation type="submission" date="2020-10" db="EMBL/GenBank/DDBJ databases">
        <authorList>
            <person name="Gilroy R."/>
        </authorList>
    </citation>
    <scope>NUCLEOTIDE SEQUENCE</scope>
    <source>
        <strain evidence="4">ChiBcec6-7307</strain>
    </source>
</reference>
<name>A0A9D1NZD6_9FIRM</name>